<sequence length="84" mass="9452">MSQTFEFYHARAEESASEAQAAQLDNVRDRALRSEATWRGLAEQARKVAEDRVKAEHERSLKRAAEAEALARIDADALEDQTAH</sequence>
<evidence type="ECO:0000256" key="1">
    <source>
        <dbReference type="SAM" id="MobiDB-lite"/>
    </source>
</evidence>
<dbReference type="Proteomes" id="UP001235664">
    <property type="component" value="Unassembled WGS sequence"/>
</dbReference>
<evidence type="ECO:0000313" key="3">
    <source>
        <dbReference type="Proteomes" id="UP001235664"/>
    </source>
</evidence>
<keyword evidence="3" id="KW-1185">Reference proteome</keyword>
<feature type="region of interest" description="Disordered" evidence="1">
    <location>
        <begin position="1"/>
        <end position="21"/>
    </location>
</feature>
<evidence type="ECO:0000313" key="2">
    <source>
        <dbReference type="EMBL" id="MDP4538425.1"/>
    </source>
</evidence>
<reference evidence="2 3" key="1">
    <citation type="submission" date="2023-08" db="EMBL/GenBank/DDBJ databases">
        <title>genomic of DY56.</title>
        <authorList>
            <person name="Wang Y."/>
        </authorList>
    </citation>
    <scope>NUCLEOTIDE SEQUENCE [LARGE SCALE GENOMIC DNA]</scope>
    <source>
        <strain evidence="2 3">DY56-A-20</strain>
    </source>
</reference>
<proteinExistence type="predicted"/>
<protein>
    <submittedName>
        <fullName evidence="2">Uncharacterized protein</fullName>
    </submittedName>
</protein>
<comment type="caution">
    <text evidence="2">The sequence shown here is derived from an EMBL/GenBank/DDBJ whole genome shotgun (WGS) entry which is preliminary data.</text>
</comment>
<dbReference type="RefSeq" id="WP_305928560.1">
    <property type="nucleotide sequence ID" value="NZ_JAVAIL010000001.1"/>
</dbReference>
<organism evidence="2 3">
    <name type="scientific">Qipengyuania benthica</name>
    <dbReference type="NCBI Taxonomy" id="3067651"/>
    <lineage>
        <taxon>Bacteria</taxon>
        <taxon>Pseudomonadati</taxon>
        <taxon>Pseudomonadota</taxon>
        <taxon>Alphaproteobacteria</taxon>
        <taxon>Sphingomonadales</taxon>
        <taxon>Erythrobacteraceae</taxon>
        <taxon>Qipengyuania</taxon>
    </lineage>
</organism>
<gene>
    <name evidence="2" type="ORF">Q9K01_02130</name>
</gene>
<dbReference type="EMBL" id="JAVAIL010000001">
    <property type="protein sequence ID" value="MDP4538425.1"/>
    <property type="molecule type" value="Genomic_DNA"/>
</dbReference>
<accession>A0ABT9H530</accession>
<name>A0ABT9H530_9SPHN</name>